<dbReference type="Pfam" id="PF00232">
    <property type="entry name" value="Glyco_hydro_1"/>
    <property type="match status" value="1"/>
</dbReference>
<proteinExistence type="inferred from homology"/>
<organism evidence="3 4">
    <name type="scientific">Breznakia pachnodae</name>
    <dbReference type="NCBI Taxonomy" id="265178"/>
    <lineage>
        <taxon>Bacteria</taxon>
        <taxon>Bacillati</taxon>
        <taxon>Bacillota</taxon>
        <taxon>Erysipelotrichia</taxon>
        <taxon>Erysipelotrichales</taxon>
        <taxon>Erysipelotrichaceae</taxon>
        <taxon>Breznakia</taxon>
    </lineage>
</organism>
<accession>A0ABU0E069</accession>
<dbReference type="InterPro" id="IPR001360">
    <property type="entry name" value="Glyco_hydro_1"/>
</dbReference>
<keyword evidence="3" id="KW-0378">Hydrolase</keyword>
<keyword evidence="4" id="KW-1185">Reference proteome</keyword>
<comment type="similarity">
    <text evidence="2">Belongs to the glycosyl hydrolase 1 family.</text>
</comment>
<dbReference type="Proteomes" id="UP001230220">
    <property type="component" value="Unassembled WGS sequence"/>
</dbReference>
<dbReference type="EC" id="3.2.1.86" evidence="3"/>
<reference evidence="3 4" key="1">
    <citation type="submission" date="2023-07" db="EMBL/GenBank/DDBJ databases">
        <title>Genomic Encyclopedia of Type Strains, Phase IV (KMG-IV): sequencing the most valuable type-strain genomes for metagenomic binning, comparative biology and taxonomic classification.</title>
        <authorList>
            <person name="Goeker M."/>
        </authorList>
    </citation>
    <scope>NUCLEOTIDE SEQUENCE [LARGE SCALE GENOMIC DNA]</scope>
    <source>
        <strain evidence="3 4">DSM 16784</strain>
    </source>
</reference>
<gene>
    <name evidence="3" type="ORF">J2S15_001019</name>
</gene>
<dbReference type="EMBL" id="JAUSUR010000001">
    <property type="protein sequence ID" value="MDQ0360288.1"/>
    <property type="molecule type" value="Genomic_DNA"/>
</dbReference>
<protein>
    <submittedName>
        <fullName evidence="3">6-phospho-beta-glucosidase</fullName>
        <ecNumber evidence="3">3.2.1.86</ecNumber>
    </submittedName>
</protein>
<evidence type="ECO:0000313" key="3">
    <source>
        <dbReference type="EMBL" id="MDQ0360288.1"/>
    </source>
</evidence>
<evidence type="ECO:0000313" key="4">
    <source>
        <dbReference type="Proteomes" id="UP001230220"/>
    </source>
</evidence>
<dbReference type="PROSITE" id="PS00653">
    <property type="entry name" value="GLYCOSYL_HYDROL_F1_2"/>
    <property type="match status" value="1"/>
</dbReference>
<evidence type="ECO:0000256" key="1">
    <source>
        <dbReference type="ARBA" id="ARBA00023295"/>
    </source>
</evidence>
<dbReference type="PRINTS" id="PR00131">
    <property type="entry name" value="GLHYDRLASE1"/>
</dbReference>
<dbReference type="PANTHER" id="PTHR10353">
    <property type="entry name" value="GLYCOSYL HYDROLASE"/>
    <property type="match status" value="1"/>
</dbReference>
<keyword evidence="1 3" id="KW-0326">Glycosidase</keyword>
<comment type="caution">
    <text evidence="3">The sequence shown here is derived from an EMBL/GenBank/DDBJ whole genome shotgun (WGS) entry which is preliminary data.</text>
</comment>
<dbReference type="InterPro" id="IPR017853">
    <property type="entry name" value="GH"/>
</dbReference>
<dbReference type="PANTHER" id="PTHR10353:SF122">
    <property type="entry name" value="6-PHOSPHO-BETA-GLUCOSIDASE ASCB-RELATED"/>
    <property type="match status" value="1"/>
</dbReference>
<dbReference type="InterPro" id="IPR033132">
    <property type="entry name" value="GH_1_N_CS"/>
</dbReference>
<dbReference type="GO" id="GO:0008706">
    <property type="term" value="F:6-phospho-beta-glucosidase activity"/>
    <property type="evidence" value="ECO:0007669"/>
    <property type="project" value="UniProtKB-EC"/>
</dbReference>
<sequence length="481" mass="55383">MKIVNSFPEGFMWGAATSAYQCEGAANEDGKKDNQQDVINREIHDEYGYADASVASDHYHHYKEDVALMAEMGFTSYRFSINWARVLPDGVGEPNPKGVEFYHNLIDELKAHNIEPIVTMWHYDLPMALVDKYGGWRDRQIIDDFEYFARFILEEYKDKVKYWLTINEQSIVVNYMDRKNKISMEDKYNPKFRYQANHYMNLAHAKAAIAIHEIVPGGLCGAALDMAPYYPHTCDPEDIMAAKNANAFKNYFYMDAYFKGIYTDSVMAYLKRQGLDFEIMDGDMEIMKKGAECFDFLGINYYQSACVKAATPGLARRSKQNNKTGKGGSVVYEVQPDLFEGCKNEFIGDTDFSMPIDPMGLQYVLEDINDRYHKPMMICENGFGAYDVLEKDGSVHDEYRIAYIREHIKAMKDAIANGVEMIAYNPWSAFDLLSTSNGIAKRYGFIYVDRTDDDVKECKRYKKDSFYWYKNVIATNGKNLE</sequence>
<dbReference type="Gene3D" id="3.20.20.80">
    <property type="entry name" value="Glycosidases"/>
    <property type="match status" value="1"/>
</dbReference>
<name>A0ABU0E069_9FIRM</name>
<evidence type="ECO:0000256" key="2">
    <source>
        <dbReference type="RuleBase" id="RU003690"/>
    </source>
</evidence>
<dbReference type="SUPFAM" id="SSF51445">
    <property type="entry name" value="(Trans)glycosidases"/>
    <property type="match status" value="1"/>
</dbReference>
<dbReference type="RefSeq" id="WP_307406063.1">
    <property type="nucleotide sequence ID" value="NZ_JAUSUR010000001.1"/>
</dbReference>